<feature type="chain" id="PRO_5043398794" evidence="2">
    <location>
        <begin position="19"/>
        <end position="115"/>
    </location>
</feature>
<evidence type="ECO:0000313" key="3">
    <source>
        <dbReference type="EMBL" id="MEN9062853.1"/>
    </source>
</evidence>
<keyword evidence="4" id="KW-1185">Reference proteome</keyword>
<organism evidence="3 4">
    <name type="scientific">Ponticoccus litoralis</name>
    <dbReference type="NCBI Taxonomy" id="422297"/>
    <lineage>
        <taxon>Bacteria</taxon>
        <taxon>Pseudomonadati</taxon>
        <taxon>Pseudomonadota</taxon>
        <taxon>Alphaproteobacteria</taxon>
        <taxon>Rhodobacterales</taxon>
        <taxon>Roseobacteraceae</taxon>
        <taxon>Ponticoccus</taxon>
    </lineage>
</organism>
<protein>
    <submittedName>
        <fullName evidence="3">Uncharacterized protein</fullName>
    </submittedName>
</protein>
<comment type="caution">
    <text evidence="3">The sequence shown here is derived from an EMBL/GenBank/DDBJ whole genome shotgun (WGS) entry which is preliminary data.</text>
</comment>
<gene>
    <name evidence="3" type="ORF">ABFB10_19585</name>
</gene>
<keyword evidence="2" id="KW-0732">Signal</keyword>
<reference evidence="3 4" key="1">
    <citation type="submission" date="2024-05" db="EMBL/GenBank/DDBJ databases">
        <title>Genome sequence of Ponticoccus litoralis KCCM 90028.</title>
        <authorList>
            <person name="Kim J.M."/>
            <person name="Lee J.K."/>
            <person name="Choi B.J."/>
            <person name="Bayburt H."/>
            <person name="Baek J.H."/>
            <person name="Jeon C.O."/>
        </authorList>
    </citation>
    <scope>NUCLEOTIDE SEQUENCE [LARGE SCALE GENOMIC DNA]</scope>
    <source>
        <strain evidence="3 4">KCCM 90028</strain>
    </source>
</reference>
<dbReference type="AlphaFoldDB" id="A0AAW9SV85"/>
<dbReference type="EMBL" id="JBDNCH010000002">
    <property type="protein sequence ID" value="MEN9062853.1"/>
    <property type="molecule type" value="Genomic_DNA"/>
</dbReference>
<sequence length="115" mass="12158">MTKMIASAASLAAMMAHAPTAVIGTPRMDAAGNVEKLLGEVKSELERVGSDVRQTAEEALKQANRVGDLNAETKAARRQGACRVQRLVGRALEARGQARGARDAQPRHRADRGAG</sequence>
<evidence type="ECO:0000256" key="2">
    <source>
        <dbReference type="SAM" id="SignalP"/>
    </source>
</evidence>
<accession>A0AAW9SV85</accession>
<evidence type="ECO:0000256" key="1">
    <source>
        <dbReference type="SAM" id="MobiDB-lite"/>
    </source>
</evidence>
<dbReference type="RefSeq" id="WP_347167779.1">
    <property type="nucleotide sequence ID" value="NZ_JBDNCH010000002.1"/>
</dbReference>
<feature type="signal peptide" evidence="2">
    <location>
        <begin position="1"/>
        <end position="18"/>
    </location>
</feature>
<evidence type="ECO:0000313" key="4">
    <source>
        <dbReference type="Proteomes" id="UP001428774"/>
    </source>
</evidence>
<proteinExistence type="predicted"/>
<name>A0AAW9SV85_9RHOB</name>
<feature type="compositionally biased region" description="Basic and acidic residues" evidence="1">
    <location>
        <begin position="100"/>
        <end position="115"/>
    </location>
</feature>
<dbReference type="Proteomes" id="UP001428774">
    <property type="component" value="Unassembled WGS sequence"/>
</dbReference>
<feature type="region of interest" description="Disordered" evidence="1">
    <location>
        <begin position="92"/>
        <end position="115"/>
    </location>
</feature>